<keyword evidence="3" id="KW-1185">Reference proteome</keyword>
<dbReference type="Proteomes" id="UP000185663">
    <property type="component" value="Chromosome I"/>
</dbReference>
<feature type="region of interest" description="Disordered" evidence="1">
    <location>
        <begin position="26"/>
        <end position="48"/>
    </location>
</feature>
<gene>
    <name evidence="2" type="ORF">SAMN04489860_1540</name>
</gene>
<dbReference type="AlphaFoldDB" id="A0A1H1S5S6"/>
<dbReference type="EMBL" id="LT629776">
    <property type="protein sequence ID" value="SDS43322.1"/>
    <property type="molecule type" value="Genomic_DNA"/>
</dbReference>
<proteinExistence type="predicted"/>
<evidence type="ECO:0000313" key="3">
    <source>
        <dbReference type="Proteomes" id="UP000185663"/>
    </source>
</evidence>
<reference evidence="2 3" key="1">
    <citation type="submission" date="2016-10" db="EMBL/GenBank/DDBJ databases">
        <authorList>
            <person name="de Groot N.N."/>
        </authorList>
    </citation>
    <scope>NUCLEOTIDE SEQUENCE [LARGE SCALE GENOMIC DNA]</scope>
    <source>
        <strain evidence="2 3">DSM 22126</strain>
    </source>
</reference>
<accession>A0A1H1S5S6</accession>
<evidence type="ECO:0000256" key="1">
    <source>
        <dbReference type="SAM" id="MobiDB-lite"/>
    </source>
</evidence>
<evidence type="ECO:0000313" key="2">
    <source>
        <dbReference type="EMBL" id="SDS43322.1"/>
    </source>
</evidence>
<sequence length="48" mass="5194">MTLAISLFLLLMVATVLVRLSQAIKADGRGSRTPPASHTAPDRTGSWW</sequence>
<name>A0A1H1S5S6_9CELL</name>
<dbReference type="RefSeq" id="WP_155990725.1">
    <property type="nucleotide sequence ID" value="NZ_LT629776.1"/>
</dbReference>
<dbReference type="STRING" id="545619.SAMN04489860_1540"/>
<organism evidence="2 3">
    <name type="scientific">Paraoerskovia marina</name>
    <dbReference type="NCBI Taxonomy" id="545619"/>
    <lineage>
        <taxon>Bacteria</taxon>
        <taxon>Bacillati</taxon>
        <taxon>Actinomycetota</taxon>
        <taxon>Actinomycetes</taxon>
        <taxon>Micrococcales</taxon>
        <taxon>Cellulomonadaceae</taxon>
        <taxon>Paraoerskovia</taxon>
    </lineage>
</organism>
<protein>
    <submittedName>
        <fullName evidence="2">Uncharacterized protein</fullName>
    </submittedName>
</protein>